<dbReference type="EMBL" id="HBHK01002279">
    <property type="protein sequence ID" value="CAD9665421.1"/>
    <property type="molecule type" value="Transcribed_RNA"/>
</dbReference>
<dbReference type="InterPro" id="IPR044865">
    <property type="entry name" value="MRH_dom"/>
</dbReference>
<keyword evidence="4" id="KW-1015">Disulfide bond</keyword>
<evidence type="ECO:0000256" key="6">
    <source>
        <dbReference type="SAM" id="SignalP"/>
    </source>
</evidence>
<keyword evidence="2 6" id="KW-0732">Signal</keyword>
<evidence type="ECO:0000259" key="7">
    <source>
        <dbReference type="PROSITE" id="PS51914"/>
    </source>
</evidence>
<dbReference type="PANTHER" id="PTHR12630:SF1">
    <property type="entry name" value="GLUCOSIDASE 2 SUBUNIT BETA"/>
    <property type="match status" value="1"/>
</dbReference>
<reference evidence="8" key="1">
    <citation type="submission" date="2021-01" db="EMBL/GenBank/DDBJ databases">
        <authorList>
            <person name="Corre E."/>
            <person name="Pelletier E."/>
            <person name="Niang G."/>
            <person name="Scheremetjew M."/>
            <person name="Finn R."/>
            <person name="Kale V."/>
            <person name="Holt S."/>
            <person name="Cochrane G."/>
            <person name="Meng A."/>
            <person name="Brown T."/>
            <person name="Cohen L."/>
        </authorList>
    </citation>
    <scope>NUCLEOTIDE SEQUENCE</scope>
    <source>
        <strain evidence="8">NY070348D</strain>
    </source>
</reference>
<dbReference type="InterPro" id="IPR002172">
    <property type="entry name" value="LDrepeatLR_classA_rpt"/>
</dbReference>
<sequence length="657" mass="73749">MHIPRCLALFGIVICNASVWVCASGGRPEFRGLVAWIGWASFSRVLNGEQRHPCCQFASKAVAGNICGDGAVDLQRTGKAFSCCPKAGSILSYKITQHESLCSCSEKQDCDALAKGTAKGVHLFDCMDGETQIPTALVNDDFCDCPSGVDEPGTPACSGVGVSTFLCRNEDFHEKVIPSSNVRDGICDCCDGSDEPHCPDECKQLAEEEAKVIEENSRVYLAGAKKRREAIKQAEGTFKRWRFGVKALKKVKTRLEAFAEKLKYCVQAEDQTKKAFDKEQLLKWARRKSRQLRLGTLEGDEVTPAASTLENENSSTTTAETEPDLGNHFHEANTTLDFENVDRFSKQIDDFLAIKVPMGQGGNSFPVPFSQYVELKIEDAKYRKRPLISQSINEQRKKAFLGPFFAQGPQAWVVLGKLIVEGLGVLIFPIRLLWELVLYVNSLTGISFSVPRFLHQPIMAYTRTIRISLMQSGITSLWFLFWDASPTLYFYLFGTPEADVLNKLPRHLNFLRQGESKVNDMLHQVDSGISSLERRLKMDYGPSREYLILVDECFEKEVHGYMWKLCHYKEAQQGTTSIGTFSAWVQEDDETCQQKKRGGHCRFMNYTDGVKCWNGPKRNLKVHFKCGVNSEIVSIDEPSICTYELLFSTPYACDKLV</sequence>
<dbReference type="PANTHER" id="PTHR12630">
    <property type="entry name" value="N-LINKED OLIGOSACCHARIDE PROCESSING"/>
    <property type="match status" value="1"/>
</dbReference>
<gene>
    <name evidence="8" type="ORF">QSP1433_LOCUS1360</name>
    <name evidence="9" type="ORF">QSP1433_LOCUS1361</name>
</gene>
<keyword evidence="3" id="KW-0256">Endoplasmic reticulum</keyword>
<feature type="chain" id="PRO_5035593443" description="Glucosidase 2 subunit beta" evidence="6">
    <location>
        <begin position="18"/>
        <end position="657"/>
    </location>
</feature>
<dbReference type="InterPro" id="IPR009011">
    <property type="entry name" value="Man6P_isomerase_rcpt-bd_dom_sf"/>
</dbReference>
<dbReference type="Pfam" id="PF13015">
    <property type="entry name" value="PRKCSH_1"/>
    <property type="match status" value="1"/>
</dbReference>
<feature type="signal peptide" evidence="6">
    <location>
        <begin position="1"/>
        <end position="17"/>
    </location>
</feature>
<dbReference type="Gene3D" id="2.70.130.10">
    <property type="entry name" value="Mannose-6-phosphate receptor binding domain"/>
    <property type="match status" value="1"/>
</dbReference>
<dbReference type="PROSITE" id="PS50068">
    <property type="entry name" value="LDLRA_2"/>
    <property type="match status" value="1"/>
</dbReference>
<dbReference type="InterPro" id="IPR039794">
    <property type="entry name" value="Gtb1-like"/>
</dbReference>
<dbReference type="AlphaFoldDB" id="A0A7S2RAT4"/>
<dbReference type="InterPro" id="IPR036607">
    <property type="entry name" value="PRKCSH"/>
</dbReference>
<feature type="region of interest" description="Disordered" evidence="5">
    <location>
        <begin position="295"/>
        <end position="329"/>
    </location>
</feature>
<evidence type="ECO:0000256" key="4">
    <source>
        <dbReference type="ARBA" id="ARBA00023157"/>
    </source>
</evidence>
<protein>
    <recommendedName>
        <fullName evidence="1">Glucosidase 2 subunit beta</fullName>
    </recommendedName>
</protein>
<evidence type="ECO:0000256" key="1">
    <source>
        <dbReference type="ARBA" id="ARBA00022387"/>
    </source>
</evidence>
<dbReference type="SUPFAM" id="SSF50911">
    <property type="entry name" value="Mannose 6-phosphate receptor domain"/>
    <property type="match status" value="1"/>
</dbReference>
<evidence type="ECO:0000256" key="3">
    <source>
        <dbReference type="ARBA" id="ARBA00022824"/>
    </source>
</evidence>
<accession>A0A7S2RAT4</accession>
<dbReference type="GO" id="GO:0006491">
    <property type="term" value="P:N-glycan processing"/>
    <property type="evidence" value="ECO:0007669"/>
    <property type="project" value="TreeGrafter"/>
</dbReference>
<dbReference type="Pfam" id="PF12999">
    <property type="entry name" value="PRKCSH-like"/>
    <property type="match status" value="1"/>
</dbReference>
<feature type="domain" description="MRH" evidence="7">
    <location>
        <begin position="551"/>
        <end position="655"/>
    </location>
</feature>
<evidence type="ECO:0000313" key="8">
    <source>
        <dbReference type="EMBL" id="CAD9665421.1"/>
    </source>
</evidence>
<name>A0A7S2RAT4_9STRA</name>
<proteinExistence type="predicted"/>
<organism evidence="8">
    <name type="scientific">Mucochytrium quahogii</name>
    <dbReference type="NCBI Taxonomy" id="96639"/>
    <lineage>
        <taxon>Eukaryota</taxon>
        <taxon>Sar</taxon>
        <taxon>Stramenopiles</taxon>
        <taxon>Bigyra</taxon>
        <taxon>Labyrinthulomycetes</taxon>
        <taxon>Thraustochytrida</taxon>
        <taxon>Thraustochytriidae</taxon>
        <taxon>Mucochytrium</taxon>
    </lineage>
</organism>
<feature type="compositionally biased region" description="Low complexity" evidence="5">
    <location>
        <begin position="306"/>
        <end position="320"/>
    </location>
</feature>
<evidence type="ECO:0000313" key="9">
    <source>
        <dbReference type="EMBL" id="CAD9665426.1"/>
    </source>
</evidence>
<dbReference type="CDD" id="cd00112">
    <property type="entry name" value="LDLa"/>
    <property type="match status" value="1"/>
</dbReference>
<dbReference type="InterPro" id="IPR028146">
    <property type="entry name" value="PRKCSH_N"/>
</dbReference>
<dbReference type="GO" id="GO:0017177">
    <property type="term" value="C:glucosidase II complex"/>
    <property type="evidence" value="ECO:0007669"/>
    <property type="project" value="TreeGrafter"/>
</dbReference>
<dbReference type="EMBL" id="HBHK01002280">
    <property type="protein sequence ID" value="CAD9665426.1"/>
    <property type="molecule type" value="Transcribed_RNA"/>
</dbReference>
<evidence type="ECO:0000256" key="2">
    <source>
        <dbReference type="ARBA" id="ARBA00022729"/>
    </source>
</evidence>
<dbReference type="PROSITE" id="PS51914">
    <property type="entry name" value="MRH"/>
    <property type="match status" value="1"/>
</dbReference>
<evidence type="ECO:0000256" key="5">
    <source>
        <dbReference type="SAM" id="MobiDB-lite"/>
    </source>
</evidence>